<gene>
    <name evidence="1" type="ORF">C2G38_2217681</name>
</gene>
<organism evidence="1 2">
    <name type="scientific">Gigaspora rosea</name>
    <dbReference type="NCBI Taxonomy" id="44941"/>
    <lineage>
        <taxon>Eukaryota</taxon>
        <taxon>Fungi</taxon>
        <taxon>Fungi incertae sedis</taxon>
        <taxon>Mucoromycota</taxon>
        <taxon>Glomeromycotina</taxon>
        <taxon>Glomeromycetes</taxon>
        <taxon>Diversisporales</taxon>
        <taxon>Gigasporaceae</taxon>
        <taxon>Gigaspora</taxon>
    </lineage>
</organism>
<dbReference type="OrthoDB" id="2418789at2759"/>
<reference evidence="1 2" key="1">
    <citation type="submission" date="2018-06" db="EMBL/GenBank/DDBJ databases">
        <title>Comparative genomics reveals the genomic features of Rhizophagus irregularis, R. cerebriforme, R. diaphanum and Gigaspora rosea, and their symbiotic lifestyle signature.</title>
        <authorList>
            <person name="Morin E."/>
            <person name="San Clemente H."/>
            <person name="Chen E.C.H."/>
            <person name="De La Providencia I."/>
            <person name="Hainaut M."/>
            <person name="Kuo A."/>
            <person name="Kohler A."/>
            <person name="Murat C."/>
            <person name="Tang N."/>
            <person name="Roy S."/>
            <person name="Loubradou J."/>
            <person name="Henrissat B."/>
            <person name="Grigoriev I.V."/>
            <person name="Corradi N."/>
            <person name="Roux C."/>
            <person name="Martin F.M."/>
        </authorList>
    </citation>
    <scope>NUCLEOTIDE SEQUENCE [LARGE SCALE GENOMIC DNA]</scope>
    <source>
        <strain evidence="1 2">DAOM 194757</strain>
    </source>
</reference>
<evidence type="ECO:0000313" key="1">
    <source>
        <dbReference type="EMBL" id="RIB06202.1"/>
    </source>
</evidence>
<name>A0A397U7F9_9GLOM</name>
<dbReference type="AlphaFoldDB" id="A0A397U7F9"/>
<protein>
    <submittedName>
        <fullName evidence="1">Uncharacterized protein</fullName>
    </submittedName>
</protein>
<dbReference type="EMBL" id="QKWP01001852">
    <property type="protein sequence ID" value="RIB06202.1"/>
    <property type="molecule type" value="Genomic_DNA"/>
</dbReference>
<comment type="caution">
    <text evidence="1">The sequence shown here is derived from an EMBL/GenBank/DDBJ whole genome shotgun (WGS) entry which is preliminary data.</text>
</comment>
<evidence type="ECO:0000313" key="2">
    <source>
        <dbReference type="Proteomes" id="UP000266673"/>
    </source>
</evidence>
<dbReference type="Proteomes" id="UP000266673">
    <property type="component" value="Unassembled WGS sequence"/>
</dbReference>
<accession>A0A397U7F9</accession>
<proteinExistence type="predicted"/>
<keyword evidence="2" id="KW-1185">Reference proteome</keyword>
<sequence length="345" mass="41469">MGNYEFIHNQAISFHCISCEEIFKYKKTLTKKDKEQYEKQFKQSGTPESLPTTQEAYNKIKNKVSYIVGKYESTESELEDSKQNKKDINEYKADEYEGEIEMDRFWRPLTFYLYGPRESGKSGLWDGYIGQEVVLLDEFYTKIDFNEIINLLNDTSYCKTTYNFGKRHDDKELVQRDFGQFERKLDYIIEFKGKYDYNIDKRTTEIIFHKGDKNKFRNMCWYIEYCIGKDGIEKTIEKSKKFNQDIEGEHMVNGDNLYWRKKFPKFKKNYLRDYSKSKKIFHYKQEFLDNTFQNNIETENLTCKISTFQNNIIETEDLVYELSSSSSKKKLEEYNIKQKNKKNKG</sequence>